<organism evidence="1 2">
    <name type="scientific">Leptospira bourretii</name>
    <dbReference type="NCBI Taxonomy" id="2484962"/>
    <lineage>
        <taxon>Bacteria</taxon>
        <taxon>Pseudomonadati</taxon>
        <taxon>Spirochaetota</taxon>
        <taxon>Spirochaetia</taxon>
        <taxon>Leptospirales</taxon>
        <taxon>Leptospiraceae</taxon>
        <taxon>Leptospira</taxon>
    </lineage>
</organism>
<keyword evidence="2" id="KW-1185">Reference proteome</keyword>
<evidence type="ECO:0000313" key="1">
    <source>
        <dbReference type="EMBL" id="TGK92229.1"/>
    </source>
</evidence>
<proteinExistence type="predicted"/>
<sequence>MNKNRFSIFFCILLNTNLFYKDSIFSEPSKIIYAKAYTQTELFLKKEPNTSSTTLNTIKDSEIGLLLNKELFSNNGIDFYYVKFGNSTGYIDSANILLSYSKELLDDSNYIESESAIPYLYILPTTTRENEYTSNQLKSGNISSYRWRYSHHKNLILNDNVTMLLYKLKHESIIEYNILFDYKKDKKLFKTNLDNIRPYDYAINFPLITGSSTQCHDCSGEDLAYLFLLGRGKVFRIPHWEIGNKEECANSHEPLYLNEMRLSNDNKTLYIKNSYYQCEEVDEENCLYYETCKNDPPIFFQAKHIKTYYLRVQTNSNDFIFDGTIYRGNENIIDFDTVFSETKTILFESFQL</sequence>
<name>A0ABY2LFJ4_9LEPT</name>
<reference evidence="2" key="1">
    <citation type="journal article" date="2019" name="PLoS Negl. Trop. Dis.">
        <title>Revisiting the worldwide diversity of Leptospira species in the environment.</title>
        <authorList>
            <person name="Vincent A.T."/>
            <person name="Schiettekatte O."/>
            <person name="Bourhy P."/>
            <person name="Veyrier F.J."/>
            <person name="Picardeau M."/>
        </authorList>
    </citation>
    <scope>NUCLEOTIDE SEQUENCE [LARGE SCALE GENOMIC DNA]</scope>
    <source>
        <strain evidence="2">201800281</strain>
    </source>
</reference>
<protein>
    <recommendedName>
        <fullName evidence="3">SH3 domain-containing protein</fullName>
    </recommendedName>
</protein>
<evidence type="ECO:0000313" key="2">
    <source>
        <dbReference type="Proteomes" id="UP000297918"/>
    </source>
</evidence>
<dbReference type="EMBL" id="RQFL01000022">
    <property type="protein sequence ID" value="TGK92229.1"/>
    <property type="molecule type" value="Genomic_DNA"/>
</dbReference>
<dbReference type="RefSeq" id="WP_135749893.1">
    <property type="nucleotide sequence ID" value="NZ_RQFL01000022.1"/>
</dbReference>
<gene>
    <name evidence="1" type="ORF">EHQ26_09640</name>
</gene>
<evidence type="ECO:0008006" key="3">
    <source>
        <dbReference type="Google" id="ProtNLM"/>
    </source>
</evidence>
<accession>A0ABY2LFJ4</accession>
<comment type="caution">
    <text evidence="1">The sequence shown here is derived from an EMBL/GenBank/DDBJ whole genome shotgun (WGS) entry which is preliminary data.</text>
</comment>
<dbReference type="Proteomes" id="UP000297918">
    <property type="component" value="Unassembled WGS sequence"/>
</dbReference>